<name>A0A261F0Z7_9BIFI</name>
<reference evidence="2 3" key="1">
    <citation type="journal article" date="2017" name="BMC Genomics">
        <title>Comparative genomic and phylogenomic analyses of the Bifidobacteriaceae family.</title>
        <authorList>
            <person name="Lugli G.A."/>
            <person name="Milani C."/>
            <person name="Turroni F."/>
            <person name="Duranti S."/>
            <person name="Mancabelli L."/>
            <person name="Mangifesta M."/>
            <person name="Ferrario C."/>
            <person name="Modesto M."/>
            <person name="Mattarelli P."/>
            <person name="Jiri K."/>
            <person name="van Sinderen D."/>
            <person name="Ventura M."/>
        </authorList>
    </citation>
    <scope>NUCLEOTIDE SEQUENCE [LARGE SCALE GENOMIC DNA]</scope>
    <source>
        <strain evidence="2 3">DSM 24742</strain>
    </source>
</reference>
<feature type="region of interest" description="Disordered" evidence="1">
    <location>
        <begin position="1"/>
        <end position="28"/>
    </location>
</feature>
<dbReference type="AlphaFoldDB" id="A0A261F0Z7"/>
<sequence length="87" mass="10329">MEEKNDQTDQAELIEKTEQTEQTAPTEKREKLSLYDRIKCNMGLVDNFINCMNGFGSAARMTEQEKRDFVNRYSIEDIEILYMYDFI</sequence>
<comment type="caution">
    <text evidence="2">The sequence shown here is derived from an EMBL/GenBank/DDBJ whole genome shotgun (WGS) entry which is preliminary data.</text>
</comment>
<protein>
    <submittedName>
        <fullName evidence="2">Uncharacterized protein</fullName>
    </submittedName>
</protein>
<keyword evidence="3" id="KW-1185">Reference proteome</keyword>
<dbReference type="EMBL" id="MWWR01000003">
    <property type="protein sequence ID" value="OZG52596.1"/>
    <property type="molecule type" value="Genomic_DNA"/>
</dbReference>
<dbReference type="Proteomes" id="UP000216725">
    <property type="component" value="Unassembled WGS sequence"/>
</dbReference>
<dbReference type="RefSeq" id="WP_094660128.1">
    <property type="nucleotide sequence ID" value="NZ_JBKZBO010000001.1"/>
</dbReference>
<organism evidence="2 3">
    <name type="scientific">Pseudoscardovia radai</name>
    <dbReference type="NCBI Taxonomy" id="987066"/>
    <lineage>
        <taxon>Bacteria</taxon>
        <taxon>Bacillati</taxon>
        <taxon>Actinomycetota</taxon>
        <taxon>Actinomycetes</taxon>
        <taxon>Bifidobacteriales</taxon>
        <taxon>Bifidobacteriaceae</taxon>
        <taxon>Pseudoscardovia</taxon>
    </lineage>
</organism>
<accession>A0A261F0Z7</accession>
<proteinExistence type="predicted"/>
<evidence type="ECO:0000313" key="3">
    <source>
        <dbReference type="Proteomes" id="UP000216725"/>
    </source>
</evidence>
<evidence type="ECO:0000256" key="1">
    <source>
        <dbReference type="SAM" id="MobiDB-lite"/>
    </source>
</evidence>
<evidence type="ECO:0000313" key="2">
    <source>
        <dbReference type="EMBL" id="OZG52596.1"/>
    </source>
</evidence>
<gene>
    <name evidence="2" type="ORF">PSRA_0328</name>
</gene>
<feature type="compositionally biased region" description="Basic and acidic residues" evidence="1">
    <location>
        <begin position="1"/>
        <end position="19"/>
    </location>
</feature>